<dbReference type="Pfam" id="PF13592">
    <property type="entry name" value="HTH_33"/>
    <property type="match status" value="1"/>
</dbReference>
<feature type="compositionally biased region" description="Basic and acidic residues" evidence="1">
    <location>
        <begin position="20"/>
        <end position="32"/>
    </location>
</feature>
<feature type="non-terminal residue" evidence="3">
    <location>
        <position position="1"/>
    </location>
</feature>
<dbReference type="SUPFAM" id="SSF46689">
    <property type="entry name" value="Homeodomain-like"/>
    <property type="match status" value="1"/>
</dbReference>
<dbReference type="EMBL" id="DQ074974">
    <property type="protein sequence ID" value="AAY78949.1"/>
    <property type="molecule type" value="Genomic_DNA"/>
</dbReference>
<feature type="domain" description="Winged helix-turn helix" evidence="2">
    <location>
        <begin position="62"/>
        <end position="109"/>
    </location>
</feature>
<name>Q4PKE1_BEABA</name>
<dbReference type="InterPro" id="IPR009057">
    <property type="entry name" value="Homeodomain-like_sf"/>
</dbReference>
<protein>
    <submittedName>
        <fullName evidence="3">Transposase</fullName>
    </submittedName>
</protein>
<evidence type="ECO:0000313" key="3">
    <source>
        <dbReference type="EMBL" id="AAY78949.1"/>
    </source>
</evidence>
<sequence>ISAHCRSHPSSLQRPRSTSHRHEDPIEMERRATSRRGRRSRTSDEMRDFLCKTLTEEPDLYRDEMAELLFERFGQTCSERSIGRALRAINWTRKRLRRIAQQRDPVLRTLFEYNTANIDPKCFVFVDESGCDKRAGYRYWGWSAKGTTPTE</sequence>
<feature type="region of interest" description="Disordered" evidence="1">
    <location>
        <begin position="1"/>
        <end position="41"/>
    </location>
</feature>
<dbReference type="AlphaFoldDB" id="Q4PKE1"/>
<reference evidence="3" key="1">
    <citation type="submission" date="2005-05" db="EMBL/GenBank/DDBJ databases">
        <title>Genotypic Variation in Beauveria bassiana Strains that Present Low Entomopathogenic Activity.</title>
        <authorList>
            <person name="Cubillos J.R."/>
            <person name="Paredes S."/>
            <person name="Morales E."/>
            <person name="Zambrano M.M."/>
            <person name="Del Portillo P."/>
        </authorList>
    </citation>
    <scope>NUCLEOTIDE SEQUENCE</scope>
    <source>
        <strain evidence="3">101M5</strain>
    </source>
</reference>
<organism evidence="3">
    <name type="scientific">Beauveria bassiana</name>
    <name type="common">White muscardine disease fungus</name>
    <name type="synonym">Tritirachium shiotae</name>
    <dbReference type="NCBI Taxonomy" id="176275"/>
    <lineage>
        <taxon>Eukaryota</taxon>
        <taxon>Fungi</taxon>
        <taxon>Dikarya</taxon>
        <taxon>Ascomycota</taxon>
        <taxon>Pezizomycotina</taxon>
        <taxon>Sordariomycetes</taxon>
        <taxon>Hypocreomycetidae</taxon>
        <taxon>Hypocreales</taxon>
        <taxon>Cordycipitaceae</taxon>
        <taxon>Beauveria</taxon>
    </lineage>
</organism>
<proteinExistence type="predicted"/>
<feature type="non-terminal residue" evidence="3">
    <location>
        <position position="151"/>
    </location>
</feature>
<evidence type="ECO:0000259" key="2">
    <source>
        <dbReference type="Pfam" id="PF13592"/>
    </source>
</evidence>
<dbReference type="InterPro" id="IPR025959">
    <property type="entry name" value="Winged_HTH_dom"/>
</dbReference>
<evidence type="ECO:0000256" key="1">
    <source>
        <dbReference type="SAM" id="MobiDB-lite"/>
    </source>
</evidence>
<accession>Q4PKE1</accession>